<accession>A0A1F7X2H5</accession>
<dbReference type="AlphaFoldDB" id="A0A1F7X2H5"/>
<evidence type="ECO:0000313" key="2">
    <source>
        <dbReference type="Proteomes" id="UP000176939"/>
    </source>
</evidence>
<sequence length="75" mass="8411">MSNSKIEFTRMVGSLSGDTNNHGDCFHYGSFGGCDSDCPQLRRGECDCPGENLDIIMDDEELMEVYKELLKDVEL</sequence>
<comment type="caution">
    <text evidence="1">The sequence shown here is derived from an EMBL/GenBank/DDBJ whole genome shotgun (WGS) entry which is preliminary data.</text>
</comment>
<dbReference type="Proteomes" id="UP000176939">
    <property type="component" value="Unassembled WGS sequence"/>
</dbReference>
<evidence type="ECO:0000313" key="1">
    <source>
        <dbReference type="EMBL" id="OGM09083.1"/>
    </source>
</evidence>
<gene>
    <name evidence="1" type="ORF">A2Z67_03810</name>
</gene>
<name>A0A1F7X2H5_9BACT</name>
<dbReference type="EMBL" id="MGFQ01000027">
    <property type="protein sequence ID" value="OGM09083.1"/>
    <property type="molecule type" value="Genomic_DNA"/>
</dbReference>
<proteinExistence type="predicted"/>
<organism evidence="1 2">
    <name type="scientific">Candidatus Woesebacteria bacterium RBG_13_36_22</name>
    <dbReference type="NCBI Taxonomy" id="1802478"/>
    <lineage>
        <taxon>Bacteria</taxon>
        <taxon>Candidatus Woeseibacteriota</taxon>
    </lineage>
</organism>
<reference evidence="1 2" key="1">
    <citation type="journal article" date="2016" name="Nat. Commun.">
        <title>Thousands of microbial genomes shed light on interconnected biogeochemical processes in an aquifer system.</title>
        <authorList>
            <person name="Anantharaman K."/>
            <person name="Brown C.T."/>
            <person name="Hug L.A."/>
            <person name="Sharon I."/>
            <person name="Castelle C.J."/>
            <person name="Probst A.J."/>
            <person name="Thomas B.C."/>
            <person name="Singh A."/>
            <person name="Wilkins M.J."/>
            <person name="Karaoz U."/>
            <person name="Brodie E.L."/>
            <person name="Williams K.H."/>
            <person name="Hubbard S.S."/>
            <person name="Banfield J.F."/>
        </authorList>
    </citation>
    <scope>NUCLEOTIDE SEQUENCE [LARGE SCALE GENOMIC DNA]</scope>
</reference>
<protein>
    <submittedName>
        <fullName evidence="1">Uncharacterized protein</fullName>
    </submittedName>
</protein>